<dbReference type="Gene3D" id="1.10.45.10">
    <property type="entry name" value="Vanillyl-alcohol Oxidase, Chain A, domain 4"/>
    <property type="match status" value="1"/>
</dbReference>
<comment type="caution">
    <text evidence="6">The sequence shown here is derived from an EMBL/GenBank/DDBJ whole genome shotgun (WGS) entry which is preliminary data.</text>
</comment>
<accession>A0A432V7M7</accession>
<dbReference type="InterPro" id="IPR016167">
    <property type="entry name" value="FAD-bd_PCMH_sub1"/>
</dbReference>
<evidence type="ECO:0000256" key="1">
    <source>
        <dbReference type="ARBA" id="ARBA00001974"/>
    </source>
</evidence>
<dbReference type="PROSITE" id="PS51387">
    <property type="entry name" value="FAD_PCMH"/>
    <property type="match status" value="1"/>
</dbReference>
<evidence type="ECO:0000259" key="5">
    <source>
        <dbReference type="PROSITE" id="PS51387"/>
    </source>
</evidence>
<gene>
    <name evidence="6" type="ORF">EET67_08660</name>
</gene>
<dbReference type="RefSeq" id="WP_128626548.1">
    <property type="nucleotide sequence ID" value="NZ_RKST01000007.1"/>
</dbReference>
<dbReference type="InterPro" id="IPR016169">
    <property type="entry name" value="FAD-bd_PCMH_sub2"/>
</dbReference>
<dbReference type="FunFam" id="3.30.465.10:FF:000001">
    <property type="entry name" value="D-2-hydroxyglutarate dehydrogenase, mitochondrial"/>
    <property type="match status" value="1"/>
</dbReference>
<reference evidence="6 7" key="1">
    <citation type="submission" date="2018-11" db="EMBL/GenBank/DDBJ databases">
        <title>Pseudaminobacter arsenicus sp. nov., an arsenic-resistant bacterium isolated from arsenic-rich aquifers.</title>
        <authorList>
            <person name="Mu Y."/>
        </authorList>
    </citation>
    <scope>NUCLEOTIDE SEQUENCE [LARGE SCALE GENOMIC DNA]</scope>
    <source>
        <strain evidence="6 7">CB3</strain>
    </source>
</reference>
<feature type="domain" description="FAD-binding PCMH-type" evidence="5">
    <location>
        <begin position="43"/>
        <end position="222"/>
    </location>
</feature>
<dbReference type="InterPro" id="IPR016171">
    <property type="entry name" value="Vanillyl_alc_oxidase_C-sub2"/>
</dbReference>
<evidence type="ECO:0000256" key="4">
    <source>
        <dbReference type="ARBA" id="ARBA00022827"/>
    </source>
</evidence>
<dbReference type="EMBL" id="RKST01000007">
    <property type="protein sequence ID" value="RUM98168.1"/>
    <property type="molecule type" value="Genomic_DNA"/>
</dbReference>
<sequence length="476" mass="50475">MDATTAIASDDLAARLRQALGDDRVITDSDGLEPFLHEERGLYRGAAKIAVLPRSTEEVATAVRICAEAGVPVVPQGGNTGLVGGAVTGAGEVVISLKRMNRILGVDAIDYTMTVEAGAILETIQNAAEEKDCLFPLSLGAEGSCQIGGNIASNAGGINVLRYGNTRDLVLGLEVVLPDGRIWNGLRALHKDNTGYALKHLFIGSEGTLGIITKAVLKLFALPRERHTALCVLADVDHALALLARLKARASEAITAFELMSGFALDLASAHSGDAKPIADAYPWFVLLELSGSQGGNALRETMEEVLGEALEQELIQDAVIAESLDQAAVFWRLRERIPEAQKPAGASIKHDVAVPVSRIPEFLRAADAAVIAARPGTRLCAFGHLGDGNLHYNLTQPEGMDPQAFLDCWREMNDIVHGIAVRLGGSFSAEHGIGLLKAGELSHYKEPIELELMQRVKAALDPSGTMNPGKVIGTA</sequence>
<comment type="similarity">
    <text evidence="2">Belongs to the FAD-binding oxidoreductase/transferase type 4 family.</text>
</comment>
<dbReference type="Gene3D" id="3.30.43.10">
    <property type="entry name" value="Uridine Diphospho-n-acetylenolpyruvylglucosamine Reductase, domain 2"/>
    <property type="match status" value="1"/>
</dbReference>
<evidence type="ECO:0000313" key="6">
    <source>
        <dbReference type="EMBL" id="RUM98168.1"/>
    </source>
</evidence>
<keyword evidence="3" id="KW-0285">Flavoprotein</keyword>
<evidence type="ECO:0000256" key="3">
    <source>
        <dbReference type="ARBA" id="ARBA00022630"/>
    </source>
</evidence>
<evidence type="ECO:0000256" key="2">
    <source>
        <dbReference type="ARBA" id="ARBA00008000"/>
    </source>
</evidence>
<dbReference type="InterPro" id="IPR051264">
    <property type="entry name" value="FAD-oxidored/transferase_4"/>
</dbReference>
<dbReference type="Proteomes" id="UP000281647">
    <property type="component" value="Unassembled WGS sequence"/>
</dbReference>
<dbReference type="InterPro" id="IPR016166">
    <property type="entry name" value="FAD-bd_PCMH"/>
</dbReference>
<dbReference type="AlphaFoldDB" id="A0A432V7M7"/>
<dbReference type="PANTHER" id="PTHR43716:SF2">
    <property type="entry name" value="BLL6224 PROTEIN"/>
    <property type="match status" value="1"/>
</dbReference>
<protein>
    <submittedName>
        <fullName evidence="6">FAD-binding oxidoreductase</fullName>
    </submittedName>
</protein>
<dbReference type="GO" id="GO:0003824">
    <property type="term" value="F:catalytic activity"/>
    <property type="evidence" value="ECO:0007669"/>
    <property type="project" value="InterPro"/>
</dbReference>
<keyword evidence="4" id="KW-0274">FAD</keyword>
<organism evidence="6 7">
    <name type="scientific">Borborobacter arsenicus</name>
    <dbReference type="NCBI Taxonomy" id="1851146"/>
    <lineage>
        <taxon>Bacteria</taxon>
        <taxon>Pseudomonadati</taxon>
        <taxon>Pseudomonadota</taxon>
        <taxon>Alphaproteobacteria</taxon>
        <taxon>Hyphomicrobiales</taxon>
        <taxon>Phyllobacteriaceae</taxon>
        <taxon>Borborobacter</taxon>
    </lineage>
</organism>
<dbReference type="InterPro" id="IPR036318">
    <property type="entry name" value="FAD-bd_PCMH-like_sf"/>
</dbReference>
<dbReference type="Gene3D" id="3.30.70.2190">
    <property type="match status" value="1"/>
</dbReference>
<evidence type="ECO:0000313" key="7">
    <source>
        <dbReference type="Proteomes" id="UP000281647"/>
    </source>
</evidence>
<dbReference type="Pfam" id="PF02913">
    <property type="entry name" value="FAD-oxidase_C"/>
    <property type="match status" value="1"/>
</dbReference>
<comment type="cofactor">
    <cofactor evidence="1">
        <name>FAD</name>
        <dbReference type="ChEBI" id="CHEBI:57692"/>
    </cofactor>
</comment>
<dbReference type="GO" id="GO:0022904">
    <property type="term" value="P:respiratory electron transport chain"/>
    <property type="evidence" value="ECO:0007669"/>
    <property type="project" value="TreeGrafter"/>
</dbReference>
<dbReference type="PANTHER" id="PTHR43716">
    <property type="entry name" value="D-2-HYDROXYGLUTARATE DEHYDROGENASE, MITOCHONDRIAL"/>
    <property type="match status" value="1"/>
</dbReference>
<keyword evidence="7" id="KW-1185">Reference proteome</keyword>
<dbReference type="FunFam" id="1.10.45.10:FF:000001">
    <property type="entry name" value="D-lactate dehydrogenase mitochondrial"/>
    <property type="match status" value="1"/>
</dbReference>
<proteinExistence type="inferred from homology"/>
<dbReference type="InterPro" id="IPR006094">
    <property type="entry name" value="Oxid_FAD_bind_N"/>
</dbReference>
<dbReference type="InterPro" id="IPR016164">
    <property type="entry name" value="FAD-linked_Oxase-like_C"/>
</dbReference>
<dbReference type="GO" id="GO:0071949">
    <property type="term" value="F:FAD binding"/>
    <property type="evidence" value="ECO:0007669"/>
    <property type="project" value="InterPro"/>
</dbReference>
<dbReference type="OrthoDB" id="9809290at2"/>
<name>A0A432V7M7_9HYPH</name>
<dbReference type="InterPro" id="IPR004113">
    <property type="entry name" value="FAD-bd_oxidored_4_C"/>
</dbReference>
<dbReference type="Gene3D" id="3.30.465.10">
    <property type="match status" value="1"/>
</dbReference>
<dbReference type="SUPFAM" id="SSF56176">
    <property type="entry name" value="FAD-binding/transporter-associated domain-like"/>
    <property type="match status" value="1"/>
</dbReference>
<dbReference type="SUPFAM" id="SSF55103">
    <property type="entry name" value="FAD-linked oxidases, C-terminal domain"/>
    <property type="match status" value="1"/>
</dbReference>
<dbReference type="Gene3D" id="3.30.70.2740">
    <property type="match status" value="1"/>
</dbReference>
<dbReference type="Pfam" id="PF01565">
    <property type="entry name" value="FAD_binding_4"/>
    <property type="match status" value="1"/>
</dbReference>